<keyword evidence="3" id="KW-1185">Reference proteome</keyword>
<comment type="caution">
    <text evidence="2">The sequence shown here is derived from an EMBL/GenBank/DDBJ whole genome shotgun (WGS) entry which is preliminary data.</text>
</comment>
<gene>
    <name evidence="2" type="ORF">Anas_08624</name>
</gene>
<dbReference type="Pfam" id="PF16006">
    <property type="entry name" value="NUSAP"/>
    <property type="match status" value="1"/>
</dbReference>
<dbReference type="OrthoDB" id="6369741at2759"/>
<sequence>MLSNPNRRRTRTFIISKIKEDTSDSDCLEEKERKRSREEKSLLEVSAVEESLLNISGCLSRSSTFIFEDDLPNDSLTTSLDTVHLTSTMDNVKGQDKNNEQDNLPYSNVDLSCKEIQTAEDIEGMESGKLSSLPVNNSRNRRTIRRSLRGQLLESKIYSQESVAPSLQVPIIENSAAELSEGNGTYEQQSSLPFEPKFSVPKSFNFSKDTNTAQKGSNCKSSIPRFVSHAKKVKMPNFAKIHEKAFKKMEAFDEYVERKHTRTLSMTDTKTPNVKGKTGPIGEGREIASGKKNIESPLNVWNKPQTSTDTPGSLKKRKSYIPSVSKPNIKANRTETSANTLAKHRTTQGGKSDIALNRREILKKAVNRKPNVKSSAEIRASEKVYIKGVRTNRRFELQMARRGIAPT</sequence>
<feature type="compositionally biased region" description="Polar residues" evidence="1">
    <location>
        <begin position="302"/>
        <end position="311"/>
    </location>
</feature>
<organism evidence="2 3">
    <name type="scientific">Armadillidium nasatum</name>
    <dbReference type="NCBI Taxonomy" id="96803"/>
    <lineage>
        <taxon>Eukaryota</taxon>
        <taxon>Metazoa</taxon>
        <taxon>Ecdysozoa</taxon>
        <taxon>Arthropoda</taxon>
        <taxon>Crustacea</taxon>
        <taxon>Multicrustacea</taxon>
        <taxon>Malacostraca</taxon>
        <taxon>Eumalacostraca</taxon>
        <taxon>Peracarida</taxon>
        <taxon>Isopoda</taxon>
        <taxon>Oniscidea</taxon>
        <taxon>Crinocheta</taxon>
        <taxon>Armadillidiidae</taxon>
        <taxon>Armadillidium</taxon>
    </lineage>
</organism>
<evidence type="ECO:0000313" key="2">
    <source>
        <dbReference type="EMBL" id="KAB7505744.1"/>
    </source>
</evidence>
<dbReference type="GO" id="GO:0005874">
    <property type="term" value="C:microtubule"/>
    <property type="evidence" value="ECO:0007669"/>
    <property type="project" value="InterPro"/>
</dbReference>
<proteinExistence type="predicted"/>
<dbReference type="GO" id="GO:0040001">
    <property type="term" value="P:establishment of mitotic spindle localization"/>
    <property type="evidence" value="ECO:0007669"/>
    <property type="project" value="InterPro"/>
</dbReference>
<reference evidence="2 3" key="1">
    <citation type="journal article" date="2019" name="PLoS Biol.">
        <title>Sex chromosomes control vertical transmission of feminizing Wolbachia symbionts in an isopod.</title>
        <authorList>
            <person name="Becking T."/>
            <person name="Chebbi M.A."/>
            <person name="Giraud I."/>
            <person name="Moumen B."/>
            <person name="Laverre T."/>
            <person name="Caubet Y."/>
            <person name="Peccoud J."/>
            <person name="Gilbert C."/>
            <person name="Cordaux R."/>
        </authorList>
    </citation>
    <scope>NUCLEOTIDE SEQUENCE [LARGE SCALE GENOMIC DNA]</scope>
    <source>
        <strain evidence="2">ANa2</strain>
        <tissue evidence="2">Whole body excluding digestive tract and cuticle</tissue>
    </source>
</reference>
<dbReference type="EMBL" id="SEYY01001123">
    <property type="protein sequence ID" value="KAB7505744.1"/>
    <property type="molecule type" value="Genomic_DNA"/>
</dbReference>
<name>A0A5N5TGE2_9CRUS</name>
<feature type="region of interest" description="Disordered" evidence="1">
    <location>
        <begin position="267"/>
        <end position="286"/>
    </location>
</feature>
<dbReference type="GO" id="GO:0000281">
    <property type="term" value="P:mitotic cytokinesis"/>
    <property type="evidence" value="ECO:0007669"/>
    <property type="project" value="InterPro"/>
</dbReference>
<dbReference type="Proteomes" id="UP000326759">
    <property type="component" value="Unassembled WGS sequence"/>
</dbReference>
<protein>
    <submittedName>
        <fullName evidence="2">Uncharacterized protein</fullName>
    </submittedName>
</protein>
<evidence type="ECO:0000256" key="1">
    <source>
        <dbReference type="SAM" id="MobiDB-lite"/>
    </source>
</evidence>
<dbReference type="GO" id="GO:0005819">
    <property type="term" value="C:spindle"/>
    <property type="evidence" value="ECO:0007669"/>
    <property type="project" value="InterPro"/>
</dbReference>
<evidence type="ECO:0000313" key="3">
    <source>
        <dbReference type="Proteomes" id="UP000326759"/>
    </source>
</evidence>
<dbReference type="AlphaFoldDB" id="A0A5N5TGE2"/>
<accession>A0A5N5TGE2</accession>
<feature type="region of interest" description="Disordered" evidence="1">
    <location>
        <begin position="297"/>
        <end position="318"/>
    </location>
</feature>
<dbReference type="InterPro" id="IPR026756">
    <property type="entry name" value="NuSAP"/>
</dbReference>